<dbReference type="PANTHER" id="PTHR13947:SF37">
    <property type="entry name" value="LD18367P"/>
    <property type="match status" value="1"/>
</dbReference>
<comment type="caution">
    <text evidence="3">The sequence shown here is derived from an EMBL/GenBank/DDBJ whole genome shotgun (WGS) entry which is preliminary data.</text>
</comment>
<reference evidence="3" key="2">
    <citation type="journal article" date="2023" name="IMA Fungus">
        <title>Comparative genomic study of the Penicillium genus elucidates a diverse pangenome and 15 lateral gene transfer events.</title>
        <authorList>
            <person name="Petersen C."/>
            <person name="Sorensen T."/>
            <person name="Nielsen M.R."/>
            <person name="Sondergaard T.E."/>
            <person name="Sorensen J.L."/>
            <person name="Fitzpatrick D.A."/>
            <person name="Frisvad J.C."/>
            <person name="Nielsen K.L."/>
        </authorList>
    </citation>
    <scope>NUCLEOTIDE SEQUENCE</scope>
    <source>
        <strain evidence="3">IBT 21472</strain>
    </source>
</reference>
<dbReference type="AlphaFoldDB" id="A0A9W9KY79"/>
<dbReference type="GO" id="GO:0008080">
    <property type="term" value="F:N-acetyltransferase activity"/>
    <property type="evidence" value="ECO:0007669"/>
    <property type="project" value="InterPro"/>
</dbReference>
<protein>
    <submittedName>
        <fullName evidence="3">Acetyltransferase</fullName>
    </submittedName>
</protein>
<dbReference type="InterPro" id="IPR016181">
    <property type="entry name" value="Acyl_CoA_acyltransferase"/>
</dbReference>
<dbReference type="InterPro" id="IPR000182">
    <property type="entry name" value="GNAT_dom"/>
</dbReference>
<dbReference type="Gene3D" id="3.40.630.30">
    <property type="match status" value="1"/>
</dbReference>
<reference evidence="3" key="1">
    <citation type="submission" date="2022-12" db="EMBL/GenBank/DDBJ databases">
        <authorList>
            <person name="Petersen C."/>
        </authorList>
    </citation>
    <scope>NUCLEOTIDE SEQUENCE</scope>
    <source>
        <strain evidence="3">IBT 21472</strain>
    </source>
</reference>
<gene>
    <name evidence="3" type="ORF">N7476_000420</name>
</gene>
<keyword evidence="1" id="KW-0808">Transferase</keyword>
<dbReference type="PROSITE" id="PS51186">
    <property type="entry name" value="GNAT"/>
    <property type="match status" value="1"/>
</dbReference>
<organism evidence="3 4">
    <name type="scientific">Penicillium atrosanguineum</name>
    <dbReference type="NCBI Taxonomy" id="1132637"/>
    <lineage>
        <taxon>Eukaryota</taxon>
        <taxon>Fungi</taxon>
        <taxon>Dikarya</taxon>
        <taxon>Ascomycota</taxon>
        <taxon>Pezizomycotina</taxon>
        <taxon>Eurotiomycetes</taxon>
        <taxon>Eurotiomycetidae</taxon>
        <taxon>Eurotiales</taxon>
        <taxon>Aspergillaceae</taxon>
        <taxon>Penicillium</taxon>
    </lineage>
</organism>
<proteinExistence type="predicted"/>
<name>A0A9W9KY79_9EURO</name>
<feature type="domain" description="N-acetyltransferase" evidence="2">
    <location>
        <begin position="12"/>
        <end position="157"/>
    </location>
</feature>
<dbReference type="EMBL" id="JAPZBO010000001">
    <property type="protein sequence ID" value="KAJ5330637.1"/>
    <property type="molecule type" value="Genomic_DNA"/>
</dbReference>
<dbReference type="SUPFAM" id="SSF55729">
    <property type="entry name" value="Acyl-CoA N-acyltransferases (Nat)"/>
    <property type="match status" value="1"/>
</dbReference>
<accession>A0A9W9KY79</accession>
<dbReference type="CDD" id="cd04301">
    <property type="entry name" value="NAT_SF"/>
    <property type="match status" value="1"/>
</dbReference>
<dbReference type="Proteomes" id="UP001147746">
    <property type="component" value="Unassembled WGS sequence"/>
</dbReference>
<evidence type="ECO:0000256" key="1">
    <source>
        <dbReference type="ARBA" id="ARBA00022679"/>
    </source>
</evidence>
<sequence length="157" mass="18211">MRTHRPGDIGFITHRHGILYHEEFGWDERFEALVGRIAADFIEQLDPAVERCWIAEREGQFLGCIMLVKDRLQEQTAKLRLLLVEPSARGLGVGRALVRHCTEFAKEVGYEKIVLWTQSTLVTARRIYKNEGYQLTQTEEHDTFGIKLTGELWELKL</sequence>
<dbReference type="PANTHER" id="PTHR13947">
    <property type="entry name" value="GNAT FAMILY N-ACETYLTRANSFERASE"/>
    <property type="match status" value="1"/>
</dbReference>
<keyword evidence="4" id="KW-1185">Reference proteome</keyword>
<dbReference type="InterPro" id="IPR050769">
    <property type="entry name" value="NAT_camello-type"/>
</dbReference>
<evidence type="ECO:0000259" key="2">
    <source>
        <dbReference type="PROSITE" id="PS51186"/>
    </source>
</evidence>
<dbReference type="Pfam" id="PF00583">
    <property type="entry name" value="Acetyltransf_1"/>
    <property type="match status" value="1"/>
</dbReference>
<evidence type="ECO:0000313" key="3">
    <source>
        <dbReference type="EMBL" id="KAJ5330637.1"/>
    </source>
</evidence>
<evidence type="ECO:0000313" key="4">
    <source>
        <dbReference type="Proteomes" id="UP001147746"/>
    </source>
</evidence>